<keyword evidence="4" id="KW-0472">Membrane</keyword>
<evidence type="ECO:0000256" key="3">
    <source>
        <dbReference type="ARBA" id="ARBA00022989"/>
    </source>
</evidence>
<organism evidence="6">
    <name type="scientific">marine sediment metagenome</name>
    <dbReference type="NCBI Taxonomy" id="412755"/>
    <lineage>
        <taxon>unclassified sequences</taxon>
        <taxon>metagenomes</taxon>
        <taxon>ecological metagenomes</taxon>
    </lineage>
</organism>
<gene>
    <name evidence="6" type="ORF">S03H2_26847</name>
</gene>
<proteinExistence type="predicted"/>
<dbReference type="AlphaFoldDB" id="X1HMV2"/>
<dbReference type="InterPro" id="IPR049453">
    <property type="entry name" value="Memb_transporter_dom"/>
</dbReference>
<accession>X1HMV2</accession>
<dbReference type="GO" id="GO:0016020">
    <property type="term" value="C:membrane"/>
    <property type="evidence" value="ECO:0007669"/>
    <property type="project" value="UniProtKB-SubCell"/>
</dbReference>
<keyword evidence="3" id="KW-1133">Transmembrane helix</keyword>
<dbReference type="Pfam" id="PF13515">
    <property type="entry name" value="FUSC_2"/>
    <property type="match status" value="1"/>
</dbReference>
<reference evidence="6" key="1">
    <citation type="journal article" date="2014" name="Front. Microbiol.">
        <title>High frequency of phylogenetically diverse reductive dehalogenase-homologous genes in deep subseafloor sedimentary metagenomes.</title>
        <authorList>
            <person name="Kawai M."/>
            <person name="Futagami T."/>
            <person name="Toyoda A."/>
            <person name="Takaki Y."/>
            <person name="Nishi S."/>
            <person name="Hori S."/>
            <person name="Arai W."/>
            <person name="Tsubouchi T."/>
            <person name="Morono Y."/>
            <person name="Uchiyama I."/>
            <person name="Ito T."/>
            <person name="Fujiyama A."/>
            <person name="Inagaki F."/>
            <person name="Takami H."/>
        </authorList>
    </citation>
    <scope>NUCLEOTIDE SEQUENCE</scope>
    <source>
        <strain evidence="6">Expedition CK06-06</strain>
    </source>
</reference>
<evidence type="ECO:0000313" key="6">
    <source>
        <dbReference type="EMBL" id="GAH55169.1"/>
    </source>
</evidence>
<name>X1HMV2_9ZZZZ</name>
<dbReference type="EMBL" id="BARU01015769">
    <property type="protein sequence ID" value="GAH55169.1"/>
    <property type="molecule type" value="Genomic_DNA"/>
</dbReference>
<keyword evidence="2" id="KW-0812">Transmembrane</keyword>
<feature type="non-terminal residue" evidence="6">
    <location>
        <position position="78"/>
    </location>
</feature>
<sequence>MAAHGASLLFPQWATMAAVVVTNMDARTSWPRTLERVLGSIFGGAAALLLSAKLSQPSALIWLVLPLATATIALRAVN</sequence>
<comment type="subcellular location">
    <subcellularLocation>
        <location evidence="1">Membrane</location>
        <topology evidence="1">Multi-pass membrane protein</topology>
    </subcellularLocation>
</comment>
<protein>
    <recommendedName>
        <fullName evidence="5">Integral membrane bound transporter domain-containing protein</fullName>
    </recommendedName>
</protein>
<evidence type="ECO:0000256" key="4">
    <source>
        <dbReference type="ARBA" id="ARBA00023136"/>
    </source>
</evidence>
<evidence type="ECO:0000256" key="1">
    <source>
        <dbReference type="ARBA" id="ARBA00004141"/>
    </source>
</evidence>
<comment type="caution">
    <text evidence="6">The sequence shown here is derived from an EMBL/GenBank/DDBJ whole genome shotgun (WGS) entry which is preliminary data.</text>
</comment>
<evidence type="ECO:0000256" key="2">
    <source>
        <dbReference type="ARBA" id="ARBA00022692"/>
    </source>
</evidence>
<feature type="domain" description="Integral membrane bound transporter" evidence="5">
    <location>
        <begin position="7"/>
        <end position="76"/>
    </location>
</feature>
<evidence type="ECO:0000259" key="5">
    <source>
        <dbReference type="Pfam" id="PF13515"/>
    </source>
</evidence>